<keyword evidence="3" id="KW-1185">Reference proteome</keyword>
<dbReference type="PROSITE" id="PS50994">
    <property type="entry name" value="INTEGRASE"/>
    <property type="match status" value="1"/>
</dbReference>
<dbReference type="InterPro" id="IPR008042">
    <property type="entry name" value="Retrotrans_Pao"/>
</dbReference>
<gene>
    <name evidence="2" type="ORF">AFUS01_LOCUS13608</name>
</gene>
<reference evidence="2" key="1">
    <citation type="submission" date="2021-06" db="EMBL/GenBank/DDBJ databases">
        <authorList>
            <person name="Hodson N. C."/>
            <person name="Mongue J. A."/>
            <person name="Jaron S. K."/>
        </authorList>
    </citation>
    <scope>NUCLEOTIDE SEQUENCE</scope>
</reference>
<dbReference type="Proteomes" id="UP000708208">
    <property type="component" value="Unassembled WGS sequence"/>
</dbReference>
<dbReference type="EMBL" id="CAJVCH010111556">
    <property type="protein sequence ID" value="CAG7724598.1"/>
    <property type="molecule type" value="Genomic_DNA"/>
</dbReference>
<accession>A0A8J2JV78</accession>
<dbReference type="GO" id="GO:0015074">
    <property type="term" value="P:DNA integration"/>
    <property type="evidence" value="ECO:0007669"/>
    <property type="project" value="InterPro"/>
</dbReference>
<comment type="caution">
    <text evidence="2">The sequence shown here is derived from an EMBL/GenBank/DDBJ whole genome shotgun (WGS) entry which is preliminary data.</text>
</comment>
<dbReference type="AlphaFoldDB" id="A0A8J2JV78"/>
<dbReference type="InterPro" id="IPR001584">
    <property type="entry name" value="Integrase_cat-core"/>
</dbReference>
<feature type="domain" description="Integrase catalytic" evidence="1">
    <location>
        <begin position="570"/>
        <end position="765"/>
    </location>
</feature>
<organism evidence="2 3">
    <name type="scientific">Allacma fusca</name>
    <dbReference type="NCBI Taxonomy" id="39272"/>
    <lineage>
        <taxon>Eukaryota</taxon>
        <taxon>Metazoa</taxon>
        <taxon>Ecdysozoa</taxon>
        <taxon>Arthropoda</taxon>
        <taxon>Hexapoda</taxon>
        <taxon>Collembola</taxon>
        <taxon>Symphypleona</taxon>
        <taxon>Sminthuridae</taxon>
        <taxon>Allacma</taxon>
    </lineage>
</organism>
<protein>
    <recommendedName>
        <fullName evidence="1">Integrase catalytic domain-containing protein</fullName>
    </recommendedName>
</protein>
<evidence type="ECO:0000313" key="2">
    <source>
        <dbReference type="EMBL" id="CAG7724598.1"/>
    </source>
</evidence>
<dbReference type="PANTHER" id="PTHR47331:SF1">
    <property type="entry name" value="GAG-LIKE PROTEIN"/>
    <property type="match status" value="1"/>
</dbReference>
<dbReference type="PANTHER" id="PTHR47331">
    <property type="entry name" value="PHD-TYPE DOMAIN-CONTAINING PROTEIN"/>
    <property type="match status" value="1"/>
</dbReference>
<sequence length="888" mass="100663">MLMVGPVVQDDLISLLLRFRLHNVALIADVVKMYRQVLVNIKDVDYQRILWRFSAEQPIEEYQLLTVTYGTASAPYLATMALKQLADDESGTYPLAAEITRRDFYVDDLMSGAESVELALQLQRELIQLTQAGGFQLQKWASNSAEVLQAVPSELRGADSPLTIDMDESIKTLGLLWNPSTDIFHFSVETFDFGKLTKRIILSDIARIFDPLGWLCCVTIVPKILMQRLWQENASWDDEIPHQFVGEFVIYRKALQELQQVTIPRRVIVPHVERKELHGFSDASERAFAALVYLRTMDNSGTVQMHLLAAKTKVAPLKQVTLPRLELCGAVLLSRLLTSIAASLHMQFDGVFAWSDSKTALAWIASPPQRWKTFIANRLNNWKPPTKCNSKDITTETLFEEPLCLRFATNSRSNSSLKFTGVLSVDELQCSLFSLIKQVQRFHFAEEIKCLLAKDEIPYKSRLKSLCPFLADNGLLRVGGRLQNATLTYNQKHPIILPTHSPLTTLIVRHVHLSHLHAGPALMLQVLRETYWILNAKNAVKLFYKRCVTCYRQVATSSTQLMASLPSTRVNPAPAFFNCGVDFAGPFLLKAIKGRGIQRYKAYVSLFICFCTRAIHLELVSDLSTQAFIAALKRFISRRGMPSTIHSDCGTNFIGANKELRHLRQLCHSPEHNQIVSKHLADTGIKWQFNPPAAPHFGGLWEAGVKSTKYHLRRIVGNEVLNFEEMVTILCQVEAVLNSRPLCPISCDPNDLTALTPGHFLVGSALTTIQEPNYTDIRENRLSRWQLMQKVVQHFWSRWSSEYLSRLQQRPKWLKHQPNIEKDALVLLKDERLPPLQWKLGRVIQTYPGTDGKTRVVSLKTADGEFKRPITKICLLPIETSQSSSDLL</sequence>
<evidence type="ECO:0000259" key="1">
    <source>
        <dbReference type="PROSITE" id="PS50994"/>
    </source>
</evidence>
<name>A0A8J2JV78_9HEXA</name>
<dbReference type="InterPro" id="IPR040676">
    <property type="entry name" value="DUF5641"/>
</dbReference>
<dbReference type="InterPro" id="IPR041588">
    <property type="entry name" value="Integrase_H2C2"/>
</dbReference>
<dbReference type="Pfam" id="PF05380">
    <property type="entry name" value="Peptidase_A17"/>
    <property type="match status" value="1"/>
</dbReference>
<evidence type="ECO:0000313" key="3">
    <source>
        <dbReference type="Proteomes" id="UP000708208"/>
    </source>
</evidence>
<dbReference type="OrthoDB" id="5987340at2759"/>
<dbReference type="Pfam" id="PF18701">
    <property type="entry name" value="DUF5641"/>
    <property type="match status" value="1"/>
</dbReference>
<dbReference type="Pfam" id="PF17921">
    <property type="entry name" value="Integrase_H2C2"/>
    <property type="match status" value="1"/>
</dbReference>
<proteinExistence type="predicted"/>